<dbReference type="AlphaFoldDB" id="A0A238K5I2"/>
<dbReference type="EMBL" id="FXYF01000003">
    <property type="protein sequence ID" value="SMX38171.1"/>
    <property type="molecule type" value="Genomic_DNA"/>
</dbReference>
<keyword evidence="2" id="KW-1185">Reference proteome</keyword>
<protein>
    <recommendedName>
        <fullName evidence="3">DUF2125 domain-containing protein</fullName>
    </recommendedName>
</protein>
<accession>A0A238K5I2</accession>
<organism evidence="1 2">
    <name type="scientific">Maliponia aquimaris</name>
    <dbReference type="NCBI Taxonomy" id="1673631"/>
    <lineage>
        <taxon>Bacteria</taxon>
        <taxon>Pseudomonadati</taxon>
        <taxon>Pseudomonadota</taxon>
        <taxon>Alphaproteobacteria</taxon>
        <taxon>Rhodobacterales</taxon>
        <taxon>Paracoccaceae</taxon>
        <taxon>Maliponia</taxon>
    </lineage>
</organism>
<dbReference type="Pfam" id="PF09898">
    <property type="entry name" value="DUF2125"/>
    <property type="match status" value="1"/>
</dbReference>
<gene>
    <name evidence="1" type="ORF">MAA8898_01411</name>
</gene>
<evidence type="ECO:0008006" key="3">
    <source>
        <dbReference type="Google" id="ProtNLM"/>
    </source>
</evidence>
<dbReference type="InterPro" id="IPR018666">
    <property type="entry name" value="DUF2125"/>
</dbReference>
<proteinExistence type="predicted"/>
<sequence length="328" mass="35610">MKIYRMMVWVTLALGLGWTGVWMTSSWRLHGDIEGWFEARRAEGWEAEYADLTVRGFPSRLDATLSDVRLMDPERGTGWEGPFFQVLGLTYKPGHLILAWPDRQVLTLPSGKVTVDGSGMRASVIHTSEGVVLRANFEAEELNLDMPDRALAFAGFRLALLEAPGAAPEVYRLGLSAAAVAGPRGPMTPGSGQGDGLQLQAEVLFDKVWRIGVLAEARPQPRKIDLRRAEYRFEGLELNLAGRLAVSDGGRADGEVTVRAVNWREMLQQARAAGQIPDGLADTLEAGLSLAAGLKGRAETLDLPLSFDAGRLSLGVIPLGQAPRFVLP</sequence>
<evidence type="ECO:0000313" key="1">
    <source>
        <dbReference type="EMBL" id="SMX38171.1"/>
    </source>
</evidence>
<name>A0A238K5I2_9RHOB</name>
<dbReference type="Proteomes" id="UP000207598">
    <property type="component" value="Unassembled WGS sequence"/>
</dbReference>
<dbReference type="RefSeq" id="WP_176445088.1">
    <property type="nucleotide sequence ID" value="NZ_FXYF01000003.1"/>
</dbReference>
<evidence type="ECO:0000313" key="2">
    <source>
        <dbReference type="Proteomes" id="UP000207598"/>
    </source>
</evidence>
<reference evidence="1 2" key="1">
    <citation type="submission" date="2017-05" db="EMBL/GenBank/DDBJ databases">
        <authorList>
            <person name="Song R."/>
            <person name="Chenine A.L."/>
            <person name="Ruprecht R.M."/>
        </authorList>
    </citation>
    <scope>NUCLEOTIDE SEQUENCE [LARGE SCALE GENOMIC DNA]</scope>
    <source>
        <strain evidence="1 2">CECT 8898</strain>
    </source>
</reference>